<name>A0A645BCW9_9ZZZZ</name>
<sequence>MQPDPVELVGDRVLLWGGGDEEIPGLLALGPVGADDVGDLGAVPVAADDQPFDLLGAEPAVGGHGGRFEQADQLRERLLPAVVRGRGGQDQRVGARGEDAGQPVVLGGGVGDVVRLVDDHRVPAVAAQVVGEPVLLQRVDRDDHPPVEGERVAGRRQLLLHPLHAHRVETYERQREARPHLVLHLLQDMARADDEDPVAAAAADQLGEDHADLESLAQTDRVGEQDAGSEVVWAECLADGGSLVGEGVGEHLGGDDELVVAERDWGLAERRLEPQLGAAVAGGTVRGERGLRRIEDLDVVERLVEARGGALDQRAEALDVEELPVVGLVDGGDQPLLVADHHRDTWGDDGGGGGRHGVSGSFDAAEYQHPTERWPTMYRSIG</sequence>
<reference evidence="1" key="1">
    <citation type="submission" date="2019-08" db="EMBL/GenBank/DDBJ databases">
        <authorList>
            <person name="Kucharzyk K."/>
            <person name="Murdoch R.W."/>
            <person name="Higgins S."/>
            <person name="Loffler F."/>
        </authorList>
    </citation>
    <scope>NUCLEOTIDE SEQUENCE</scope>
</reference>
<comment type="caution">
    <text evidence="1">The sequence shown here is derived from an EMBL/GenBank/DDBJ whole genome shotgun (WGS) entry which is preliminary data.</text>
</comment>
<dbReference type="AlphaFoldDB" id="A0A645BCW9"/>
<gene>
    <name evidence="1" type="ORF">SDC9_110175</name>
</gene>
<accession>A0A645BCW9</accession>
<protein>
    <submittedName>
        <fullName evidence="1">Uncharacterized protein</fullName>
    </submittedName>
</protein>
<dbReference type="EMBL" id="VSSQ01019324">
    <property type="protein sequence ID" value="MPM63295.1"/>
    <property type="molecule type" value="Genomic_DNA"/>
</dbReference>
<evidence type="ECO:0000313" key="1">
    <source>
        <dbReference type="EMBL" id="MPM63295.1"/>
    </source>
</evidence>
<organism evidence="1">
    <name type="scientific">bioreactor metagenome</name>
    <dbReference type="NCBI Taxonomy" id="1076179"/>
    <lineage>
        <taxon>unclassified sequences</taxon>
        <taxon>metagenomes</taxon>
        <taxon>ecological metagenomes</taxon>
    </lineage>
</organism>
<proteinExistence type="predicted"/>